<dbReference type="InterPro" id="IPR053056">
    <property type="entry name" value="Lipid_Metab_Assoc_Protein"/>
</dbReference>
<proteinExistence type="predicted"/>
<dbReference type="InterPro" id="IPR018626">
    <property type="entry name" value="LCHN/Anr2"/>
</dbReference>
<dbReference type="PANTHER" id="PTHR28153:SF1">
    <property type="entry name" value="DUF4484 DOMAIN-CONTAINING PROTEIN"/>
    <property type="match status" value="1"/>
</dbReference>
<dbReference type="Pfam" id="PF09804">
    <property type="entry name" value="DENND11"/>
    <property type="match status" value="1"/>
</dbReference>
<dbReference type="EMBL" id="BQFW01000003">
    <property type="protein sequence ID" value="GJJ69772.1"/>
    <property type="molecule type" value="Genomic_DNA"/>
</dbReference>
<feature type="domain" description="UDENN" evidence="2">
    <location>
        <begin position="18"/>
        <end position="422"/>
    </location>
</feature>
<dbReference type="InterPro" id="IPR028115">
    <property type="entry name" value="DUF4484"/>
</dbReference>
<organism evidence="3 4">
    <name type="scientific">Entomortierella parvispora</name>
    <dbReference type="NCBI Taxonomy" id="205924"/>
    <lineage>
        <taxon>Eukaryota</taxon>
        <taxon>Fungi</taxon>
        <taxon>Fungi incertae sedis</taxon>
        <taxon>Mucoromycota</taxon>
        <taxon>Mortierellomycotina</taxon>
        <taxon>Mortierellomycetes</taxon>
        <taxon>Mortierellales</taxon>
        <taxon>Mortierellaceae</taxon>
        <taxon>Entomortierella</taxon>
    </lineage>
</organism>
<gene>
    <name evidence="3" type="ORF">EMPS_02120</name>
</gene>
<dbReference type="Pfam" id="PF14831">
    <property type="entry name" value="DUF4484"/>
    <property type="match status" value="1"/>
</dbReference>
<evidence type="ECO:0000256" key="1">
    <source>
        <dbReference type="SAM" id="MobiDB-lite"/>
    </source>
</evidence>
<sequence length="567" mass="63147">MASTTHRPEDDADIPSIDAIFVVRFDTRQGNQLEWSQASTGIQLQGIEFTALPSGLHTRQNDVIYFQLDGCIGISVFVNERSDSATNRGANMVSVGILVRPSAETGRCGQVWRHLEFLQNEASYHTEEGADTSRLEDYFVRHRSTTVSKRNSYRARNRRRISRSFTISEPAQSNSFMSPGLEEAIDSDEIPKSHPSLHFMELVHTMGPAIFILWKAALLRKRILIYTPPPVESTCLAATIPSGTASLATGRSNDRIQPLFCVGINDIEHIEALQGGYVACTTDKLFAFKPQLYDVLVDLSAPSIKVHYSTLKLPHPNVRLSTLVQGVPTLEETMAVAMDNRRYFSLLQQLARFRRRQGTLQKRLCAETALESPTAVEDPPDVLKLHHEGSVRGLGLDMAGTLRVMMTGGWWWWYGNETEDEEECQPFLQSQAEQDQSDEDTRDQRLGGACLQVLQMQTSGNVDTEAIRFFHHLTKTVLSELSRLLSFKATAAIFDEGSESSGGSDAASVGQSIGLTREDIRQLGLDASKDGAFVQELSRVYFDTEVEVRGWDLRTCCLSLTSCGLCR</sequence>
<comment type="caution">
    <text evidence="3">The sequence shown here is derived from an EMBL/GenBank/DDBJ whole genome shotgun (WGS) entry which is preliminary data.</text>
</comment>
<protein>
    <recommendedName>
        <fullName evidence="2">UDENN domain-containing protein</fullName>
    </recommendedName>
</protein>
<dbReference type="PANTHER" id="PTHR28153">
    <property type="entry name" value="PROTEIN, PUTATIVE-RELATED"/>
    <property type="match status" value="1"/>
</dbReference>
<dbReference type="PROSITE" id="PS50211">
    <property type="entry name" value="DENN"/>
    <property type="match status" value="1"/>
</dbReference>
<dbReference type="GO" id="GO:0005811">
    <property type="term" value="C:lipid droplet"/>
    <property type="evidence" value="ECO:0007669"/>
    <property type="project" value="TreeGrafter"/>
</dbReference>
<name>A0A9P3LTF6_9FUNG</name>
<accession>A0A9P3LTF6</accession>
<reference evidence="3" key="2">
    <citation type="journal article" date="2022" name="Microbiol. Resour. Announc.">
        <title>Whole-Genome Sequence of Entomortierella parvispora E1425, a Mucoromycotan Fungus Associated with Burkholderiaceae-Related Endosymbiotic Bacteria.</title>
        <authorList>
            <person name="Herlambang A."/>
            <person name="Guo Y."/>
            <person name="Takashima Y."/>
            <person name="Narisawa K."/>
            <person name="Ohta H."/>
            <person name="Nishizawa T."/>
        </authorList>
    </citation>
    <scope>NUCLEOTIDE SEQUENCE</scope>
    <source>
        <strain evidence="3">E1425</strain>
    </source>
</reference>
<evidence type="ECO:0000259" key="2">
    <source>
        <dbReference type="PROSITE" id="PS50211"/>
    </source>
</evidence>
<dbReference type="OrthoDB" id="2152680at2759"/>
<reference evidence="3" key="1">
    <citation type="submission" date="2021-11" db="EMBL/GenBank/DDBJ databases">
        <authorList>
            <person name="Herlambang A."/>
            <person name="Guo Y."/>
            <person name="Takashima Y."/>
            <person name="Nishizawa T."/>
        </authorList>
    </citation>
    <scope>NUCLEOTIDE SEQUENCE</scope>
    <source>
        <strain evidence="3">E1425</strain>
    </source>
</reference>
<feature type="region of interest" description="Disordered" evidence="1">
    <location>
        <begin position="423"/>
        <end position="443"/>
    </location>
</feature>
<dbReference type="AlphaFoldDB" id="A0A9P3LTF6"/>
<dbReference type="InterPro" id="IPR037516">
    <property type="entry name" value="Tripartite_DENN"/>
</dbReference>
<evidence type="ECO:0000313" key="3">
    <source>
        <dbReference type="EMBL" id="GJJ69772.1"/>
    </source>
</evidence>
<keyword evidence="4" id="KW-1185">Reference proteome</keyword>
<evidence type="ECO:0000313" key="4">
    <source>
        <dbReference type="Proteomes" id="UP000827284"/>
    </source>
</evidence>
<dbReference type="Proteomes" id="UP000827284">
    <property type="component" value="Unassembled WGS sequence"/>
</dbReference>